<dbReference type="Proteomes" id="UP000199072">
    <property type="component" value="Unassembled WGS sequence"/>
</dbReference>
<evidence type="ECO:0000313" key="3">
    <source>
        <dbReference type="EMBL" id="SDF40676.1"/>
    </source>
</evidence>
<evidence type="ECO:0000313" key="4">
    <source>
        <dbReference type="Proteomes" id="UP000199072"/>
    </source>
</evidence>
<gene>
    <name evidence="3" type="ORF">SAMN05216464_11784</name>
</gene>
<evidence type="ECO:0000259" key="2">
    <source>
        <dbReference type="PROSITE" id="PS51819"/>
    </source>
</evidence>
<dbReference type="SUPFAM" id="SSF54593">
    <property type="entry name" value="Glyoxalase/Bleomycin resistance protein/Dihydroxybiphenyl dioxygenase"/>
    <property type="match status" value="1"/>
</dbReference>
<accession>A0A1G7KUA4</accession>
<feature type="domain" description="VOC" evidence="2">
    <location>
        <begin position="41"/>
        <end position="162"/>
    </location>
</feature>
<dbReference type="RefSeq" id="WP_091155168.1">
    <property type="nucleotide sequence ID" value="NZ_FNAI01000017.1"/>
</dbReference>
<dbReference type="InterPro" id="IPR004360">
    <property type="entry name" value="Glyas_Fos-R_dOase_dom"/>
</dbReference>
<dbReference type="InterPro" id="IPR029068">
    <property type="entry name" value="Glyas_Bleomycin-R_OHBP_Dase"/>
</dbReference>
<dbReference type="PANTHER" id="PTHR46142">
    <property type="match status" value="1"/>
</dbReference>
<protein>
    <submittedName>
        <fullName evidence="3">Lactoylglutathione lyase</fullName>
    </submittedName>
</protein>
<dbReference type="AlphaFoldDB" id="A0A1G7KUA4"/>
<keyword evidence="4" id="KW-1185">Reference proteome</keyword>
<dbReference type="OrthoDB" id="192739at2"/>
<proteinExistence type="predicted"/>
<keyword evidence="3" id="KW-0456">Lyase</keyword>
<reference evidence="3 4" key="1">
    <citation type="submission" date="2016-10" db="EMBL/GenBank/DDBJ databases">
        <authorList>
            <person name="de Groot N.N."/>
        </authorList>
    </citation>
    <scope>NUCLEOTIDE SEQUENCE [LARGE SCALE GENOMIC DNA]</scope>
    <source>
        <strain evidence="3 4">47C3B</strain>
    </source>
</reference>
<dbReference type="EMBL" id="FNAI01000017">
    <property type="protein sequence ID" value="SDF40676.1"/>
    <property type="molecule type" value="Genomic_DNA"/>
</dbReference>
<dbReference type="Pfam" id="PF00903">
    <property type="entry name" value="Glyoxalase"/>
    <property type="match status" value="1"/>
</dbReference>
<keyword evidence="1" id="KW-0732">Signal</keyword>
<sequence>MSLSFNTAHAAPGKFKLMLFTLICLLPAFSYAQSASDASPVVDHISICVRDLKKSVAFYTEVMHLQKVKNPFNDTVSHQWYNLGNHIKLHAIQGDCNSSHPKNEHLCFAVGSVTTFAKTLDKMNIPYGNWNGDSKTPTHRADGVLQLYFQDPDGYWIEINSPDKK</sequence>
<evidence type="ECO:0000256" key="1">
    <source>
        <dbReference type="SAM" id="SignalP"/>
    </source>
</evidence>
<dbReference type="STRING" id="1391627.SAMN05216464_11784"/>
<feature type="signal peptide" evidence="1">
    <location>
        <begin position="1"/>
        <end position="32"/>
    </location>
</feature>
<dbReference type="PANTHER" id="PTHR46142:SF3">
    <property type="entry name" value="F18B13.24 PROTEIN"/>
    <property type="match status" value="1"/>
</dbReference>
<organism evidence="3 4">
    <name type="scientific">Mucilaginibacter pineti</name>
    <dbReference type="NCBI Taxonomy" id="1391627"/>
    <lineage>
        <taxon>Bacteria</taxon>
        <taxon>Pseudomonadati</taxon>
        <taxon>Bacteroidota</taxon>
        <taxon>Sphingobacteriia</taxon>
        <taxon>Sphingobacteriales</taxon>
        <taxon>Sphingobacteriaceae</taxon>
        <taxon>Mucilaginibacter</taxon>
    </lineage>
</organism>
<dbReference type="Gene3D" id="3.10.180.10">
    <property type="entry name" value="2,3-Dihydroxybiphenyl 1,2-Dioxygenase, domain 1"/>
    <property type="match status" value="1"/>
</dbReference>
<dbReference type="InterPro" id="IPR037523">
    <property type="entry name" value="VOC_core"/>
</dbReference>
<dbReference type="PROSITE" id="PS51819">
    <property type="entry name" value="VOC"/>
    <property type="match status" value="1"/>
</dbReference>
<feature type="chain" id="PRO_5011695376" evidence="1">
    <location>
        <begin position="33"/>
        <end position="165"/>
    </location>
</feature>
<name>A0A1G7KUA4_9SPHI</name>
<dbReference type="GO" id="GO:0016829">
    <property type="term" value="F:lyase activity"/>
    <property type="evidence" value="ECO:0007669"/>
    <property type="project" value="UniProtKB-KW"/>
</dbReference>